<name>A0A0L0HBG8_SPIPD</name>
<dbReference type="AlphaFoldDB" id="A0A0L0HBG8"/>
<dbReference type="InParanoid" id="A0A0L0HBG8"/>
<dbReference type="GeneID" id="27689896"/>
<dbReference type="eggNOG" id="ENOG502QUVI">
    <property type="taxonomic scope" value="Eukaryota"/>
</dbReference>
<dbReference type="EMBL" id="KQ257461">
    <property type="protein sequence ID" value="KNC98204.1"/>
    <property type="molecule type" value="Genomic_DNA"/>
</dbReference>
<dbReference type="SUPFAM" id="SSF55154">
    <property type="entry name" value="CYTH-like phosphatases"/>
    <property type="match status" value="1"/>
</dbReference>
<dbReference type="Gene3D" id="2.40.320.10">
    <property type="entry name" value="Hypothetical Protein Pfu-838710-001"/>
    <property type="match status" value="1"/>
</dbReference>
<reference evidence="2 3" key="1">
    <citation type="submission" date="2009-08" db="EMBL/GenBank/DDBJ databases">
        <title>The Genome Sequence of Spizellomyces punctatus strain DAOM BR117.</title>
        <authorList>
            <consortium name="The Broad Institute Genome Sequencing Platform"/>
            <person name="Russ C."/>
            <person name="Cuomo C."/>
            <person name="Shea T."/>
            <person name="Young S.K."/>
            <person name="Zeng Q."/>
            <person name="Koehrsen M."/>
            <person name="Haas B."/>
            <person name="Borodovsky M."/>
            <person name="Guigo R."/>
            <person name="Alvarado L."/>
            <person name="Berlin A."/>
            <person name="Bochicchio J."/>
            <person name="Borenstein D."/>
            <person name="Chapman S."/>
            <person name="Chen Z."/>
            <person name="Engels R."/>
            <person name="Freedman E."/>
            <person name="Gellesch M."/>
            <person name="Goldberg J."/>
            <person name="Griggs A."/>
            <person name="Gujja S."/>
            <person name="Heiman D."/>
            <person name="Hepburn T."/>
            <person name="Howarth C."/>
            <person name="Jen D."/>
            <person name="Larson L."/>
            <person name="Lewis B."/>
            <person name="Mehta T."/>
            <person name="Park D."/>
            <person name="Pearson M."/>
            <person name="Roberts A."/>
            <person name="Saif S."/>
            <person name="Shenoy N."/>
            <person name="Sisk P."/>
            <person name="Stolte C."/>
            <person name="Sykes S."/>
            <person name="Thomson T."/>
            <person name="Walk T."/>
            <person name="White J."/>
            <person name="Yandava C."/>
            <person name="Burger G."/>
            <person name="Gray M.W."/>
            <person name="Holland P.W.H."/>
            <person name="King N."/>
            <person name="Lang F.B.F."/>
            <person name="Roger A.J."/>
            <person name="Ruiz-Trillo I."/>
            <person name="Lander E."/>
            <person name="Nusbaum C."/>
        </authorList>
    </citation>
    <scope>NUCLEOTIDE SEQUENCE [LARGE SCALE GENOMIC DNA]</scope>
    <source>
        <strain evidence="2 3">DAOM BR117</strain>
    </source>
</reference>
<proteinExistence type="predicted"/>
<protein>
    <recommendedName>
        <fullName evidence="1">CYTH domain-containing protein</fullName>
    </recommendedName>
</protein>
<evidence type="ECO:0000313" key="3">
    <source>
        <dbReference type="Proteomes" id="UP000053201"/>
    </source>
</evidence>
<dbReference type="OrthoDB" id="2160189at2759"/>
<dbReference type="OMA" id="ICLGGFK"/>
<feature type="domain" description="CYTH" evidence="1">
    <location>
        <begin position="2"/>
        <end position="201"/>
    </location>
</feature>
<evidence type="ECO:0000313" key="2">
    <source>
        <dbReference type="EMBL" id="KNC98204.1"/>
    </source>
</evidence>
<accession>A0A0L0HBG8</accession>
<dbReference type="PANTHER" id="PTHR34948">
    <property type="entry name" value="OS08G0299200 PROTEIN"/>
    <property type="match status" value="1"/>
</dbReference>
<organism evidence="2 3">
    <name type="scientific">Spizellomyces punctatus (strain DAOM BR117)</name>
    <dbReference type="NCBI Taxonomy" id="645134"/>
    <lineage>
        <taxon>Eukaryota</taxon>
        <taxon>Fungi</taxon>
        <taxon>Fungi incertae sedis</taxon>
        <taxon>Chytridiomycota</taxon>
        <taxon>Chytridiomycota incertae sedis</taxon>
        <taxon>Chytridiomycetes</taxon>
        <taxon>Spizellomycetales</taxon>
        <taxon>Spizellomycetaceae</taxon>
        <taxon>Spizellomyces</taxon>
    </lineage>
</organism>
<dbReference type="InterPro" id="IPR023577">
    <property type="entry name" value="CYTH_domain"/>
</dbReference>
<dbReference type="Proteomes" id="UP000053201">
    <property type="component" value="Unassembled WGS sequence"/>
</dbReference>
<gene>
    <name evidence="2" type="ORF">SPPG_06605</name>
</gene>
<dbReference type="Pfam" id="PF01928">
    <property type="entry name" value="CYTH"/>
    <property type="match status" value="1"/>
</dbReference>
<dbReference type="VEuPathDB" id="FungiDB:SPPG_06605"/>
<dbReference type="PANTHER" id="PTHR34948:SF2">
    <property type="entry name" value="TRIPHOSPHATE TUNNEL METALLOENZYME 3"/>
    <property type="match status" value="1"/>
</dbReference>
<dbReference type="RefSeq" id="XP_016606244.1">
    <property type="nucleotide sequence ID" value="XM_016754805.1"/>
</dbReference>
<keyword evidence="3" id="KW-1185">Reference proteome</keyword>
<sequence>MEVEIKIRLPSRETYEQVVALFKIQGLHCRTERQENWFLDGCGAELQSDKSVFRIRRADINDRSVMNEGSNDGTEQPLVTFTATIKGNALLTDGISRVAEEERSISTELAERLLRSPSDLGSMSQDHPLLGKLAAKLKHPSDARIIGSYSTLREVFEWKRWKVEVDATVYTFGEAYEIEIESPTPEEAKRDIEAFLQANSVPYGYSQRNKTDNMRAGSIL</sequence>
<dbReference type="GO" id="GO:0016462">
    <property type="term" value="F:pyrophosphatase activity"/>
    <property type="evidence" value="ECO:0007669"/>
    <property type="project" value="UniProtKB-ARBA"/>
</dbReference>
<dbReference type="InterPro" id="IPR033469">
    <property type="entry name" value="CYTH-like_dom_sf"/>
</dbReference>
<evidence type="ECO:0000259" key="1">
    <source>
        <dbReference type="Pfam" id="PF01928"/>
    </source>
</evidence>